<dbReference type="HOGENOM" id="CLU_2922333_0_0_1"/>
<feature type="compositionally biased region" description="Basic and acidic residues" evidence="1">
    <location>
        <begin position="51"/>
        <end position="61"/>
    </location>
</feature>
<feature type="region of interest" description="Disordered" evidence="1">
    <location>
        <begin position="33"/>
        <end position="61"/>
    </location>
</feature>
<proteinExistence type="predicted"/>
<evidence type="ECO:0000313" key="2">
    <source>
        <dbReference type="EMBL" id="CCD43170.1"/>
    </source>
</evidence>
<accession>G2XR02</accession>
<dbReference type="Proteomes" id="UP000008177">
    <property type="component" value="Unplaced contigs"/>
</dbReference>
<organism evidence="2 3">
    <name type="scientific">Botryotinia fuckeliana (strain T4)</name>
    <name type="common">Noble rot fungus</name>
    <name type="synonym">Botrytis cinerea</name>
    <dbReference type="NCBI Taxonomy" id="999810"/>
    <lineage>
        <taxon>Eukaryota</taxon>
        <taxon>Fungi</taxon>
        <taxon>Dikarya</taxon>
        <taxon>Ascomycota</taxon>
        <taxon>Pezizomycotina</taxon>
        <taxon>Leotiomycetes</taxon>
        <taxon>Helotiales</taxon>
        <taxon>Sclerotiniaceae</taxon>
        <taxon>Botrytis</taxon>
    </lineage>
</organism>
<name>G2XR02_BOTF4</name>
<dbReference type="AlphaFoldDB" id="G2XR02"/>
<sequence length="61" mass="7201">MERLVQQYLSTRDIAEPIEFEKTFSAYPADLQTKPIIQHSSERSSLSIPKCKFERRNDNTR</sequence>
<dbReference type="EMBL" id="FQ790255">
    <property type="protein sequence ID" value="CCD43170.1"/>
    <property type="molecule type" value="Genomic_DNA"/>
</dbReference>
<dbReference type="InParanoid" id="G2XR02"/>
<gene>
    <name evidence="2" type="ORF">BofuT4_uP012790.1</name>
</gene>
<reference evidence="3" key="1">
    <citation type="journal article" date="2011" name="PLoS Genet.">
        <title>Genomic analysis of the necrotrophic fungal pathogens Sclerotinia sclerotiorum and Botrytis cinerea.</title>
        <authorList>
            <person name="Amselem J."/>
            <person name="Cuomo C.A."/>
            <person name="van Kan J.A."/>
            <person name="Viaud M."/>
            <person name="Benito E.P."/>
            <person name="Couloux A."/>
            <person name="Coutinho P.M."/>
            <person name="de Vries R.P."/>
            <person name="Dyer P.S."/>
            <person name="Fillinger S."/>
            <person name="Fournier E."/>
            <person name="Gout L."/>
            <person name="Hahn M."/>
            <person name="Kohn L."/>
            <person name="Lapalu N."/>
            <person name="Plummer K.M."/>
            <person name="Pradier J.M."/>
            <person name="Quevillon E."/>
            <person name="Sharon A."/>
            <person name="Simon A."/>
            <person name="ten Have A."/>
            <person name="Tudzynski B."/>
            <person name="Tudzynski P."/>
            <person name="Wincker P."/>
            <person name="Andrew M."/>
            <person name="Anthouard V."/>
            <person name="Beever R.E."/>
            <person name="Beffa R."/>
            <person name="Benoit I."/>
            <person name="Bouzid O."/>
            <person name="Brault B."/>
            <person name="Chen Z."/>
            <person name="Choquer M."/>
            <person name="Collemare J."/>
            <person name="Cotton P."/>
            <person name="Danchin E.G."/>
            <person name="Da Silva C."/>
            <person name="Gautier A."/>
            <person name="Giraud C."/>
            <person name="Giraud T."/>
            <person name="Gonzalez C."/>
            <person name="Grossetete S."/>
            <person name="Guldener U."/>
            <person name="Henrissat B."/>
            <person name="Howlett B.J."/>
            <person name="Kodira C."/>
            <person name="Kretschmer M."/>
            <person name="Lappartient A."/>
            <person name="Leroch M."/>
            <person name="Levis C."/>
            <person name="Mauceli E."/>
            <person name="Neuveglise C."/>
            <person name="Oeser B."/>
            <person name="Pearson M."/>
            <person name="Poulain J."/>
            <person name="Poussereau N."/>
            <person name="Quesneville H."/>
            <person name="Rascle C."/>
            <person name="Schumacher J."/>
            <person name="Segurens B."/>
            <person name="Sexton A."/>
            <person name="Silva E."/>
            <person name="Sirven C."/>
            <person name="Soanes D.M."/>
            <person name="Talbot N.J."/>
            <person name="Templeton M."/>
            <person name="Yandava C."/>
            <person name="Yarden O."/>
            <person name="Zeng Q."/>
            <person name="Rollins J.A."/>
            <person name="Lebrun M.H."/>
            <person name="Dickman M."/>
        </authorList>
    </citation>
    <scope>NUCLEOTIDE SEQUENCE [LARGE SCALE GENOMIC DNA]</scope>
    <source>
        <strain evidence="3">T4</strain>
    </source>
</reference>
<evidence type="ECO:0000256" key="1">
    <source>
        <dbReference type="SAM" id="MobiDB-lite"/>
    </source>
</evidence>
<protein>
    <submittedName>
        <fullName evidence="2">Uncharacterized protein</fullName>
    </submittedName>
</protein>
<evidence type="ECO:0000313" key="3">
    <source>
        <dbReference type="Proteomes" id="UP000008177"/>
    </source>
</evidence>